<dbReference type="InterPro" id="IPR006212">
    <property type="entry name" value="Furin_repeat"/>
</dbReference>
<dbReference type="AlphaFoldDB" id="A0AAG5DCB3"/>
<keyword evidence="8" id="KW-0067">ATP-binding</keyword>
<dbReference type="GO" id="GO:0016020">
    <property type="term" value="C:membrane"/>
    <property type="evidence" value="ECO:0007669"/>
    <property type="project" value="UniProtKB-SubCell"/>
</dbReference>
<sequence length="1056" mass="119599">MKNRRKFVFVKVCMCFFLLAALEAQEKEATKPASVTQLPAVATAKSVKNTSIATSVVDDDSDDGDPNCTNVDIRNNPSRLALIENCTVINGFLQMVLMDRVPAEAFAQYNLSKLREITGYMLLFRVVNLGTLRNLFPNLTVIRGQQLIGNFALVIYDMGSMFELGLKSLVAIQRGFVYTLHCPLLCHLDTIDWAAMTGQDNSTKNHNSLETPKAACNSAEVCRGCDQNYCWGSTSCQKFDTGYNFNGKIKCHPQCLAGCTGTSNTACKVCRGLKQGNRCVEQCSPDRLQFRHTNRCITQESCLKRGGLLHMNECVLECPAGYSPTNVDQDVADFQVHRCFPCKNRCPKVCDSAEIMYLSDMDRVRGCTVINGTLHIRLKEDHPNLLEELRIGLGDIEEIMGRLKVFRSNFISSLEFLASLEIIHGQDTTDNANFALMVYENSNLQRLWNFEYKTSLHILSGGMYFRNNALLCNTHIELLRKVTEYDNSTDTIEWRSNGYMQACHVEHFRARAEVLSSRNVTVYWTKYQGKTHHQLLGYLIYYIRTNVDKSPYEERDMCSKFGWKTRYVPLENVTVQGMHYAFNLTRLKPFTRYGVYVRTYFNESTNSSTDRVGLSNMHYFKTAKDRPTSPLRVRTVRKTDGSITLTWQLLPSEQEMVYLYQVDVFIEPDERAKFDQRNFCTHPHVPPGSREVHDDGSVDSEACSKEFCCDLLEEEDEEDAENDAEVTSPDGFFGGDGHQSIVGEDESSHGRRKKRSTRKSPRLTPLALDEFEKSMLSLLATADEDHGQRHARRMRRETEVEFVNRIASRKFTTDNYEYTVTGLEPYKYYIFQLFACSEDDLDYCSAYSLYADRTAPSPSFDRLNVTIATGQPVAGVEGNETKLSSSTAVKTTSNDRIVLHFPEPAEVNGLTVAYRVEVEYINGTTVQRWDHCFTRLEHEQRQHLYTIAPAPPGEYLIRAQLISLAGPGQFTEWMLVRVLAPPTVDGSSVFDDRSLRNGLIALAVLLVILAVSGVAAVILWRRRQQATGKRDDKILLADNDGNEINLDDGFVNCALK</sequence>
<keyword evidence="3" id="KW-0597">Phosphoprotein</keyword>
<evidence type="ECO:0000313" key="19">
    <source>
        <dbReference type="EnsemblMetazoa" id="ENSAATROPP008318"/>
    </source>
</evidence>
<keyword evidence="5 16" id="KW-0812">Transmembrane</keyword>
<dbReference type="InterPro" id="IPR036116">
    <property type="entry name" value="FN3_sf"/>
</dbReference>
<evidence type="ECO:0000256" key="4">
    <source>
        <dbReference type="ARBA" id="ARBA00022679"/>
    </source>
</evidence>
<keyword evidence="6" id="KW-0547">Nucleotide-binding</keyword>
<dbReference type="InterPro" id="IPR009030">
    <property type="entry name" value="Growth_fac_rcpt_cys_sf"/>
</dbReference>
<evidence type="ECO:0000256" key="5">
    <source>
        <dbReference type="ARBA" id="ARBA00022692"/>
    </source>
</evidence>
<protein>
    <recommendedName>
        <fullName evidence="2">receptor protein-tyrosine kinase</fullName>
        <ecNumber evidence="2">2.7.10.1</ecNumber>
    </recommendedName>
</protein>
<evidence type="ECO:0000256" key="6">
    <source>
        <dbReference type="ARBA" id="ARBA00022741"/>
    </source>
</evidence>
<dbReference type="PANTHER" id="PTHR46957">
    <property type="entry name" value="CYTOKINE RECEPTOR"/>
    <property type="match status" value="1"/>
</dbReference>
<dbReference type="GO" id="GO:0004714">
    <property type="term" value="F:transmembrane receptor protein tyrosine kinase activity"/>
    <property type="evidence" value="ECO:0007669"/>
    <property type="project" value="UniProtKB-EC"/>
</dbReference>
<dbReference type="EnsemblMetazoa" id="ENSAATROPT009199">
    <property type="protein sequence ID" value="ENSAATROPP008318"/>
    <property type="gene ID" value="ENSAATROPG007492"/>
</dbReference>
<evidence type="ECO:0000256" key="11">
    <source>
        <dbReference type="ARBA" id="ARBA00023137"/>
    </source>
</evidence>
<keyword evidence="10 16" id="KW-0472">Membrane</keyword>
<feature type="signal peptide" evidence="17">
    <location>
        <begin position="1"/>
        <end position="24"/>
    </location>
</feature>
<dbReference type="InterPro" id="IPR036941">
    <property type="entry name" value="Rcpt_L-dom_sf"/>
</dbReference>
<dbReference type="CDD" id="cd00064">
    <property type="entry name" value="FU"/>
    <property type="match status" value="1"/>
</dbReference>
<evidence type="ECO:0000256" key="3">
    <source>
        <dbReference type="ARBA" id="ARBA00022553"/>
    </source>
</evidence>
<dbReference type="Pfam" id="PF01030">
    <property type="entry name" value="Recep_L_domain"/>
    <property type="match status" value="2"/>
</dbReference>
<dbReference type="SUPFAM" id="SSF57184">
    <property type="entry name" value="Growth factor receptor domain"/>
    <property type="match status" value="1"/>
</dbReference>
<dbReference type="SMART" id="SM00261">
    <property type="entry name" value="FU"/>
    <property type="match status" value="1"/>
</dbReference>
<evidence type="ECO:0000256" key="2">
    <source>
        <dbReference type="ARBA" id="ARBA00011902"/>
    </source>
</evidence>
<keyword evidence="20" id="KW-1185">Reference proteome</keyword>
<feature type="domain" description="Fibronectin type-III" evidence="18">
    <location>
        <begin position="627"/>
        <end position="842"/>
    </location>
</feature>
<keyword evidence="4" id="KW-0808">Transferase</keyword>
<dbReference type="InterPro" id="IPR003961">
    <property type="entry name" value="FN3_dom"/>
</dbReference>
<evidence type="ECO:0000256" key="14">
    <source>
        <dbReference type="ARBA" id="ARBA00051243"/>
    </source>
</evidence>
<evidence type="ECO:0000256" key="13">
    <source>
        <dbReference type="ARBA" id="ARBA00023180"/>
    </source>
</evidence>
<dbReference type="EC" id="2.7.10.1" evidence="2"/>
<organism evidence="19 20">
    <name type="scientific">Anopheles atroparvus</name>
    <name type="common">European mosquito</name>
    <dbReference type="NCBI Taxonomy" id="41427"/>
    <lineage>
        <taxon>Eukaryota</taxon>
        <taxon>Metazoa</taxon>
        <taxon>Ecdysozoa</taxon>
        <taxon>Arthropoda</taxon>
        <taxon>Hexapoda</taxon>
        <taxon>Insecta</taxon>
        <taxon>Pterygota</taxon>
        <taxon>Neoptera</taxon>
        <taxon>Endopterygota</taxon>
        <taxon>Diptera</taxon>
        <taxon>Nematocera</taxon>
        <taxon>Culicoidea</taxon>
        <taxon>Culicidae</taxon>
        <taxon>Anophelinae</taxon>
        <taxon>Anopheles</taxon>
    </lineage>
</organism>
<evidence type="ECO:0000256" key="15">
    <source>
        <dbReference type="SAM" id="MobiDB-lite"/>
    </source>
</evidence>
<keyword evidence="11" id="KW-0829">Tyrosine-protein kinase</keyword>
<dbReference type="Pfam" id="PF00757">
    <property type="entry name" value="Furin-like"/>
    <property type="match status" value="1"/>
</dbReference>
<evidence type="ECO:0000313" key="20">
    <source>
        <dbReference type="Proteomes" id="UP000075880"/>
    </source>
</evidence>
<feature type="compositionally biased region" description="Basic residues" evidence="15">
    <location>
        <begin position="750"/>
        <end position="761"/>
    </location>
</feature>
<evidence type="ECO:0000259" key="18">
    <source>
        <dbReference type="SMART" id="SM00060"/>
    </source>
</evidence>
<feature type="domain" description="Fibronectin type-III" evidence="18">
    <location>
        <begin position="505"/>
        <end position="607"/>
    </location>
</feature>
<accession>A0AAG5DCB3</accession>
<dbReference type="InterPro" id="IPR000494">
    <property type="entry name" value="Rcpt_L-dom"/>
</dbReference>
<dbReference type="Gene3D" id="3.80.20.20">
    <property type="entry name" value="Receptor L-domain"/>
    <property type="match status" value="2"/>
</dbReference>
<dbReference type="GO" id="GO:0005524">
    <property type="term" value="F:ATP binding"/>
    <property type="evidence" value="ECO:0007669"/>
    <property type="project" value="UniProtKB-KW"/>
</dbReference>
<dbReference type="Proteomes" id="UP000075880">
    <property type="component" value="Unassembled WGS sequence"/>
</dbReference>
<dbReference type="InterPro" id="IPR006211">
    <property type="entry name" value="Furin-like_Cys-rich_dom"/>
</dbReference>
<reference evidence="19" key="1">
    <citation type="submission" date="2024-04" db="UniProtKB">
        <authorList>
            <consortium name="EnsemblMetazoa"/>
        </authorList>
    </citation>
    <scope>IDENTIFICATION</scope>
    <source>
        <strain evidence="19">EBRO</strain>
    </source>
</reference>
<feature type="domain" description="Fibronectin type-III" evidence="18">
    <location>
        <begin position="880"/>
        <end position="968"/>
    </location>
</feature>
<keyword evidence="12" id="KW-0675">Receptor</keyword>
<feature type="transmembrane region" description="Helical" evidence="16">
    <location>
        <begin position="998"/>
        <end position="1020"/>
    </location>
</feature>
<evidence type="ECO:0000256" key="7">
    <source>
        <dbReference type="ARBA" id="ARBA00022777"/>
    </source>
</evidence>
<keyword evidence="17" id="KW-0732">Signal</keyword>
<dbReference type="SUPFAM" id="SSF49265">
    <property type="entry name" value="Fibronectin type III"/>
    <property type="match status" value="2"/>
</dbReference>
<feature type="compositionally biased region" description="Acidic residues" evidence="15">
    <location>
        <begin position="714"/>
        <end position="724"/>
    </location>
</feature>
<evidence type="ECO:0000256" key="12">
    <source>
        <dbReference type="ARBA" id="ARBA00023170"/>
    </source>
</evidence>
<comment type="catalytic activity">
    <reaction evidence="14">
        <text>L-tyrosyl-[protein] + ATP = O-phospho-L-tyrosyl-[protein] + ADP + H(+)</text>
        <dbReference type="Rhea" id="RHEA:10596"/>
        <dbReference type="Rhea" id="RHEA-COMP:10136"/>
        <dbReference type="Rhea" id="RHEA-COMP:20101"/>
        <dbReference type="ChEBI" id="CHEBI:15378"/>
        <dbReference type="ChEBI" id="CHEBI:30616"/>
        <dbReference type="ChEBI" id="CHEBI:46858"/>
        <dbReference type="ChEBI" id="CHEBI:61978"/>
        <dbReference type="ChEBI" id="CHEBI:456216"/>
        <dbReference type="EC" id="2.7.10.1"/>
    </reaction>
</comment>
<keyword evidence="13" id="KW-0325">Glycoprotein</keyword>
<evidence type="ECO:0000256" key="9">
    <source>
        <dbReference type="ARBA" id="ARBA00022989"/>
    </source>
</evidence>
<dbReference type="PANTHER" id="PTHR46957:SF3">
    <property type="entry name" value="CYTOKINE RECEPTOR"/>
    <property type="match status" value="1"/>
</dbReference>
<keyword evidence="7" id="KW-0418">Kinase</keyword>
<evidence type="ECO:0000256" key="8">
    <source>
        <dbReference type="ARBA" id="ARBA00022840"/>
    </source>
</evidence>
<keyword evidence="9 16" id="KW-1133">Transmembrane helix</keyword>
<dbReference type="InterPro" id="IPR050713">
    <property type="entry name" value="RTP_Phos/Ushers"/>
</dbReference>
<feature type="chain" id="PRO_5042551370" description="receptor protein-tyrosine kinase" evidence="17">
    <location>
        <begin position="25"/>
        <end position="1056"/>
    </location>
</feature>
<dbReference type="SUPFAM" id="SSF52058">
    <property type="entry name" value="L domain-like"/>
    <property type="match status" value="2"/>
</dbReference>
<evidence type="ECO:0000256" key="16">
    <source>
        <dbReference type="SAM" id="Phobius"/>
    </source>
</evidence>
<evidence type="ECO:0000256" key="10">
    <source>
        <dbReference type="ARBA" id="ARBA00023136"/>
    </source>
</evidence>
<dbReference type="InterPro" id="IPR013783">
    <property type="entry name" value="Ig-like_fold"/>
</dbReference>
<dbReference type="Gene3D" id="2.60.40.10">
    <property type="entry name" value="Immunoglobulins"/>
    <property type="match status" value="3"/>
</dbReference>
<evidence type="ECO:0000256" key="17">
    <source>
        <dbReference type="SAM" id="SignalP"/>
    </source>
</evidence>
<dbReference type="SMART" id="SM00060">
    <property type="entry name" value="FN3"/>
    <property type="match status" value="3"/>
</dbReference>
<comment type="subcellular location">
    <subcellularLocation>
        <location evidence="1">Membrane</location>
        <topology evidence="1">Single-pass type I membrane protein</topology>
    </subcellularLocation>
</comment>
<evidence type="ECO:0000256" key="1">
    <source>
        <dbReference type="ARBA" id="ARBA00004479"/>
    </source>
</evidence>
<feature type="region of interest" description="Disordered" evidence="15">
    <location>
        <begin position="714"/>
        <end position="763"/>
    </location>
</feature>
<name>A0AAG5DCB3_ANOAO</name>
<proteinExistence type="predicted"/>